<gene>
    <name evidence="7" type="ORF">FHS94_003745</name>
</gene>
<evidence type="ECO:0000256" key="5">
    <source>
        <dbReference type="ARBA" id="ARBA00023136"/>
    </source>
</evidence>
<keyword evidence="2" id="KW-1003">Cell membrane</keyword>
<feature type="transmembrane region" description="Helical" evidence="6">
    <location>
        <begin position="278"/>
        <end position="300"/>
    </location>
</feature>
<feature type="transmembrane region" description="Helical" evidence="6">
    <location>
        <begin position="12"/>
        <end position="31"/>
    </location>
</feature>
<organism evidence="7 8">
    <name type="scientific">Sphingomonas aerophila</name>
    <dbReference type="NCBI Taxonomy" id="1344948"/>
    <lineage>
        <taxon>Bacteria</taxon>
        <taxon>Pseudomonadati</taxon>
        <taxon>Pseudomonadota</taxon>
        <taxon>Alphaproteobacteria</taxon>
        <taxon>Sphingomonadales</taxon>
        <taxon>Sphingomonadaceae</taxon>
        <taxon>Sphingomonas</taxon>
    </lineage>
</organism>
<keyword evidence="3 6" id="KW-0812">Transmembrane</keyword>
<dbReference type="AlphaFoldDB" id="A0A7W9EXT3"/>
<protein>
    <submittedName>
        <fullName evidence="7">O-antigen/teichoic acid export membrane protein</fullName>
    </submittedName>
</protein>
<reference evidence="7 8" key="1">
    <citation type="submission" date="2020-08" db="EMBL/GenBank/DDBJ databases">
        <title>Genomic Encyclopedia of Type Strains, Phase IV (KMG-IV): sequencing the most valuable type-strain genomes for metagenomic binning, comparative biology and taxonomic classification.</title>
        <authorList>
            <person name="Goeker M."/>
        </authorList>
    </citation>
    <scope>NUCLEOTIDE SEQUENCE [LARGE SCALE GENOMIC DNA]</scope>
    <source>
        <strain evidence="7 8">DSM 100044</strain>
    </source>
</reference>
<evidence type="ECO:0000256" key="3">
    <source>
        <dbReference type="ARBA" id="ARBA00022692"/>
    </source>
</evidence>
<feature type="transmembrane region" description="Helical" evidence="6">
    <location>
        <begin position="233"/>
        <end position="257"/>
    </location>
</feature>
<accession>A0A7W9EXT3</accession>
<evidence type="ECO:0000256" key="2">
    <source>
        <dbReference type="ARBA" id="ARBA00022475"/>
    </source>
</evidence>
<dbReference type="Proteomes" id="UP000546200">
    <property type="component" value="Unassembled WGS sequence"/>
</dbReference>
<dbReference type="Pfam" id="PF13440">
    <property type="entry name" value="Polysacc_synt_3"/>
    <property type="match status" value="1"/>
</dbReference>
<feature type="transmembrane region" description="Helical" evidence="6">
    <location>
        <begin position="370"/>
        <end position="389"/>
    </location>
</feature>
<name>A0A7W9EXT3_9SPHN</name>
<comment type="subcellular location">
    <subcellularLocation>
        <location evidence="1">Cell membrane</location>
        <topology evidence="1">Multi-pass membrane protein</topology>
    </subcellularLocation>
</comment>
<proteinExistence type="predicted"/>
<feature type="transmembrane region" description="Helical" evidence="6">
    <location>
        <begin position="347"/>
        <end position="364"/>
    </location>
</feature>
<dbReference type="InterPro" id="IPR050833">
    <property type="entry name" value="Poly_Biosynth_Transport"/>
</dbReference>
<dbReference type="PANTHER" id="PTHR30250:SF11">
    <property type="entry name" value="O-ANTIGEN TRANSPORTER-RELATED"/>
    <property type="match status" value="1"/>
</dbReference>
<feature type="transmembrane region" description="Helical" evidence="6">
    <location>
        <begin position="43"/>
        <end position="64"/>
    </location>
</feature>
<dbReference type="EMBL" id="JACIJK010000016">
    <property type="protein sequence ID" value="MBB5716873.1"/>
    <property type="molecule type" value="Genomic_DNA"/>
</dbReference>
<evidence type="ECO:0000313" key="7">
    <source>
        <dbReference type="EMBL" id="MBB5716873.1"/>
    </source>
</evidence>
<dbReference type="GO" id="GO:0005886">
    <property type="term" value="C:plasma membrane"/>
    <property type="evidence" value="ECO:0007669"/>
    <property type="project" value="UniProtKB-SubCell"/>
</dbReference>
<sequence length="410" mass="43073">MAAQAWRQPTIAATGMFAASGAAFALGNLMLARVLSIEEFGRLALALALFNITTLIAPVGIDQAVLRHPIDPGPRLLLFLLGTATMAALAVAAGSLTAGGLRLDEATALAVAIIAGSIVMQVAAVLRAAQQPFRSIAYATVLSWSILLVGAGALLVPVRHSSTVLWLLAIVNLASAAMGCHLLLTRHRVPEKHRVAIDWREAVSLLGIAAVSTISIQLERLVTPIVLDLRALATFSVLASVAIFPFRLVTAGAGFALTPRLKAATNHRERWALVRTELRIVIPFLTIMSAGIIVAAPWLVRLLTRGLYDITVPLVVAACINGSVKVVFAIIRAVLTGCGTAKQLSHLNLLNIAGLIASIAGAAIGGRYGLVGILLGVSVGNLLAVMPAFRLARQSLRRSVYQGRPNTHVC</sequence>
<evidence type="ECO:0000256" key="4">
    <source>
        <dbReference type="ARBA" id="ARBA00022989"/>
    </source>
</evidence>
<feature type="transmembrane region" description="Helical" evidence="6">
    <location>
        <begin position="312"/>
        <end position="335"/>
    </location>
</feature>
<evidence type="ECO:0000256" key="6">
    <source>
        <dbReference type="SAM" id="Phobius"/>
    </source>
</evidence>
<keyword evidence="8" id="KW-1185">Reference proteome</keyword>
<dbReference type="PANTHER" id="PTHR30250">
    <property type="entry name" value="PST FAMILY PREDICTED COLANIC ACID TRANSPORTER"/>
    <property type="match status" value="1"/>
</dbReference>
<feature type="transmembrane region" description="Helical" evidence="6">
    <location>
        <begin position="136"/>
        <end position="158"/>
    </location>
</feature>
<evidence type="ECO:0000256" key="1">
    <source>
        <dbReference type="ARBA" id="ARBA00004651"/>
    </source>
</evidence>
<feature type="transmembrane region" description="Helical" evidence="6">
    <location>
        <begin position="164"/>
        <end position="184"/>
    </location>
</feature>
<feature type="transmembrane region" description="Helical" evidence="6">
    <location>
        <begin position="76"/>
        <end position="96"/>
    </location>
</feature>
<evidence type="ECO:0000313" key="8">
    <source>
        <dbReference type="Proteomes" id="UP000546200"/>
    </source>
</evidence>
<keyword evidence="4 6" id="KW-1133">Transmembrane helix</keyword>
<comment type="caution">
    <text evidence="7">The sequence shown here is derived from an EMBL/GenBank/DDBJ whole genome shotgun (WGS) entry which is preliminary data.</text>
</comment>
<keyword evidence="5 6" id="KW-0472">Membrane</keyword>
<feature type="transmembrane region" description="Helical" evidence="6">
    <location>
        <begin position="108"/>
        <end position="129"/>
    </location>
</feature>